<gene>
    <name evidence="2" type="ORF">BCL67_11120</name>
</gene>
<evidence type="ECO:0000259" key="1">
    <source>
        <dbReference type="Pfam" id="PF07811"/>
    </source>
</evidence>
<dbReference type="AlphaFoldDB" id="A0A2T0YHI5"/>
<dbReference type="InterPro" id="IPR012495">
    <property type="entry name" value="TadE-like_dom"/>
</dbReference>
<evidence type="ECO:0000313" key="2">
    <source>
        <dbReference type="EMBL" id="PRZ14540.1"/>
    </source>
</evidence>
<dbReference type="EMBL" id="PVTY01000011">
    <property type="protein sequence ID" value="PRZ14540.1"/>
    <property type="molecule type" value="Genomic_DNA"/>
</dbReference>
<dbReference type="Pfam" id="PF07811">
    <property type="entry name" value="TadE"/>
    <property type="match status" value="1"/>
</dbReference>
<accession>A0A2T0YHI5</accession>
<reference evidence="2 3" key="1">
    <citation type="submission" date="2018-03" db="EMBL/GenBank/DDBJ databases">
        <title>Comparative analysis of microorganisms from saline springs in Andes Mountain Range, Colombia.</title>
        <authorList>
            <person name="Rubin E."/>
        </authorList>
    </citation>
    <scope>NUCLEOTIDE SEQUENCE [LARGE SCALE GENOMIC DNA]</scope>
    <source>
        <strain evidence="2 3">CG 35</strain>
    </source>
</reference>
<dbReference type="Proteomes" id="UP000238217">
    <property type="component" value="Unassembled WGS sequence"/>
</dbReference>
<sequence>MVSALLVLLSFAILQLTLMVHVRNTLIDAASTGARFGVLEDRTASDGVQRTQDLIESSISARYAQGVGYEYVPEPEGQTLRITVQAQVPVLGLFPGVGSLEVTGSAYDFD</sequence>
<protein>
    <submittedName>
        <fullName evidence="2">TadE-like protein</fullName>
    </submittedName>
</protein>
<feature type="domain" description="TadE-like" evidence="1">
    <location>
        <begin position="2"/>
        <end position="35"/>
    </location>
</feature>
<keyword evidence="3" id="KW-1185">Reference proteome</keyword>
<evidence type="ECO:0000313" key="3">
    <source>
        <dbReference type="Proteomes" id="UP000238217"/>
    </source>
</evidence>
<name>A0A2T0YHI5_9MICC</name>
<organism evidence="2 3">
    <name type="scientific">Nesterenkonia sandarakina</name>
    <dbReference type="NCBI Taxonomy" id="272918"/>
    <lineage>
        <taxon>Bacteria</taxon>
        <taxon>Bacillati</taxon>
        <taxon>Actinomycetota</taxon>
        <taxon>Actinomycetes</taxon>
        <taxon>Micrococcales</taxon>
        <taxon>Micrococcaceae</taxon>
        <taxon>Nesterenkonia</taxon>
    </lineage>
</organism>
<proteinExistence type="predicted"/>
<comment type="caution">
    <text evidence="2">The sequence shown here is derived from an EMBL/GenBank/DDBJ whole genome shotgun (WGS) entry which is preliminary data.</text>
</comment>